<proteinExistence type="predicted"/>
<evidence type="ECO:0000256" key="2">
    <source>
        <dbReference type="SAM" id="SignalP"/>
    </source>
</evidence>
<gene>
    <name evidence="3" type="ORF">O3M35_007728</name>
</gene>
<evidence type="ECO:0000313" key="4">
    <source>
        <dbReference type="Proteomes" id="UP001461498"/>
    </source>
</evidence>
<feature type="compositionally biased region" description="Basic and acidic residues" evidence="1">
    <location>
        <begin position="221"/>
        <end position="230"/>
    </location>
</feature>
<comment type="caution">
    <text evidence="3">The sequence shown here is derived from an EMBL/GenBank/DDBJ whole genome shotgun (WGS) entry which is preliminary data.</text>
</comment>
<feature type="chain" id="PRO_5043418668" evidence="2">
    <location>
        <begin position="21"/>
        <end position="253"/>
    </location>
</feature>
<organism evidence="3 4">
    <name type="scientific">Rhynocoris fuscipes</name>
    <dbReference type="NCBI Taxonomy" id="488301"/>
    <lineage>
        <taxon>Eukaryota</taxon>
        <taxon>Metazoa</taxon>
        <taxon>Ecdysozoa</taxon>
        <taxon>Arthropoda</taxon>
        <taxon>Hexapoda</taxon>
        <taxon>Insecta</taxon>
        <taxon>Pterygota</taxon>
        <taxon>Neoptera</taxon>
        <taxon>Paraneoptera</taxon>
        <taxon>Hemiptera</taxon>
        <taxon>Heteroptera</taxon>
        <taxon>Panheteroptera</taxon>
        <taxon>Cimicomorpha</taxon>
        <taxon>Reduviidae</taxon>
        <taxon>Harpactorinae</taxon>
        <taxon>Harpactorini</taxon>
        <taxon>Rhynocoris</taxon>
    </lineage>
</organism>
<dbReference type="EMBL" id="JAPXFL010000004">
    <property type="protein sequence ID" value="KAK9507973.1"/>
    <property type="molecule type" value="Genomic_DNA"/>
</dbReference>
<keyword evidence="2" id="KW-0732">Signal</keyword>
<reference evidence="3 4" key="1">
    <citation type="submission" date="2022-12" db="EMBL/GenBank/DDBJ databases">
        <title>Chromosome-level genome assembly of true bugs.</title>
        <authorList>
            <person name="Ma L."/>
            <person name="Li H."/>
        </authorList>
    </citation>
    <scope>NUCLEOTIDE SEQUENCE [LARGE SCALE GENOMIC DNA]</scope>
    <source>
        <strain evidence="3">Lab_2022b</strain>
    </source>
</reference>
<accession>A0AAW1DAK4</accession>
<evidence type="ECO:0000313" key="3">
    <source>
        <dbReference type="EMBL" id="KAK9507973.1"/>
    </source>
</evidence>
<dbReference type="Proteomes" id="UP001461498">
    <property type="component" value="Unassembled WGS sequence"/>
</dbReference>
<feature type="signal peptide" evidence="2">
    <location>
        <begin position="1"/>
        <end position="20"/>
    </location>
</feature>
<keyword evidence="4" id="KW-1185">Reference proteome</keyword>
<protein>
    <submittedName>
        <fullName evidence="3">Uncharacterized protein</fullName>
    </submittedName>
</protein>
<dbReference type="AlphaFoldDB" id="A0AAW1DAK4"/>
<name>A0AAW1DAK4_9HEMI</name>
<evidence type="ECO:0000256" key="1">
    <source>
        <dbReference type="SAM" id="MobiDB-lite"/>
    </source>
</evidence>
<feature type="region of interest" description="Disordered" evidence="1">
    <location>
        <begin position="221"/>
        <end position="253"/>
    </location>
</feature>
<sequence length="253" mass="29638">MRTTSINILIFASAAASVSGYPMLSSSKRYGAWLPFIAHPPPYIETLNAPTQDELFDVYYPPAEPPLYYHTSILPYYYSVPEYQYETPIDEQEDEPEQWYVDNNAEVNALFLRNLMLAQLYNQAMQRDDNIGDERIWPKTRADDDEFQDDDSETYIYGEPMKAVSPLSKEDRDVRELKSLVENRWVDKRDDEKKIITSRNQIRQEHKPSAYDAIKKLLIQQEKKDTDSRQPHKRSYTPNEDSLVEQLGNLKKI</sequence>